<evidence type="ECO:0000256" key="5">
    <source>
        <dbReference type="ARBA" id="ARBA00022525"/>
    </source>
</evidence>
<keyword evidence="11" id="KW-0282">Flagellum</keyword>
<dbReference type="GO" id="GO:0005576">
    <property type="term" value="C:extracellular region"/>
    <property type="evidence" value="ECO:0007669"/>
    <property type="project" value="UniProtKB-SubCell"/>
</dbReference>
<feature type="domain" description="Flagellar basal body rod protein N-terminal" evidence="8">
    <location>
        <begin position="9"/>
        <end position="37"/>
    </location>
</feature>
<accession>A0A343JC70</accession>
<dbReference type="Pfam" id="PF22638">
    <property type="entry name" value="FlgK_D1"/>
    <property type="match status" value="1"/>
</dbReference>
<dbReference type="GO" id="GO:0005198">
    <property type="term" value="F:structural molecule activity"/>
    <property type="evidence" value="ECO:0007669"/>
    <property type="project" value="UniProtKB-UniRule"/>
</dbReference>
<reference evidence="11 12" key="1">
    <citation type="submission" date="2016-08" db="EMBL/GenBank/DDBJ databases">
        <title>Complete Genome Sequence Of The Indigo Reducing Clostridium isatidis DSM15098.</title>
        <authorList>
            <person name="Little G.T."/>
            <person name="Minton N.P."/>
        </authorList>
    </citation>
    <scope>NUCLEOTIDE SEQUENCE [LARGE SCALE GENOMIC DNA]</scope>
    <source>
        <strain evidence="11 12">DSM 15098</strain>
    </source>
</reference>
<dbReference type="InterPro" id="IPR010930">
    <property type="entry name" value="Flg_bb/hook_C_dom"/>
</dbReference>
<dbReference type="Pfam" id="PF00460">
    <property type="entry name" value="Flg_bb_rod"/>
    <property type="match status" value="1"/>
</dbReference>
<evidence type="ECO:0000256" key="3">
    <source>
        <dbReference type="ARBA" id="ARBA00009677"/>
    </source>
</evidence>
<dbReference type="KEGG" id="cia:BEN51_06430"/>
<evidence type="ECO:0000256" key="2">
    <source>
        <dbReference type="ARBA" id="ARBA00004613"/>
    </source>
</evidence>
<dbReference type="InterPro" id="IPR053927">
    <property type="entry name" value="FlgK_helical"/>
</dbReference>
<dbReference type="GO" id="GO:0044780">
    <property type="term" value="P:bacterial-type flagellum assembly"/>
    <property type="evidence" value="ECO:0007669"/>
    <property type="project" value="InterPro"/>
</dbReference>
<sequence>MSGLFSTFNIAKRGMSVQQKSIDVTSHNIANANTVGYSRQRANIVTSTPYTSESGVGQIGTGAQISTIERIRDTFLDYQVRNETSILGKYQVRENFLYEVESILNEPSDTGLSSLIGSFFDAFQELSKQPNSSNSRTVVAQKTLALTDALNSTYRQLEALQLNAQDQLRHTVTSINSLLNQLDRVNQEIINVTVSRNTPNDLMDKRDLLIDELSSKFGIVVEREEFNGINLKPTDTGKVKSNLLVNSSPNGDVARFSYITSVDKDESDPSGTTFIVTYYKNGDMSSESNKQTLKITGINEAKAEEILSKRIIWSNKDGQAIRGDGHPIKDGDTVSFEHLMLFEPSAGSVNGLYSVQKDIQDYMNQLDKLAKAIALAVNGIHSGKADASEDTLPFFVNKDVAKYDASGNLDNIGDTLLAEEKISAKNITINEEILNDVMKIKAGKTEDSGEGDGTRALAIAQLRNGKLRIQDINESVKTRLQLLDGNLKEDGLGLINSKDGMSLDSYFKDTIDRIGVQTQEATRMVINQEDLLYSIEETRASVSGVSLDEEMANLIQFQHAYNANAKIIATIDELLEVVINGLRR</sequence>
<evidence type="ECO:0000313" key="11">
    <source>
        <dbReference type="EMBL" id="ASW43128.1"/>
    </source>
</evidence>
<dbReference type="SUPFAM" id="SSF64518">
    <property type="entry name" value="Phase 1 flagellin"/>
    <property type="match status" value="1"/>
</dbReference>
<keyword evidence="11" id="KW-0966">Cell projection</keyword>
<evidence type="ECO:0000256" key="1">
    <source>
        <dbReference type="ARBA" id="ARBA00004365"/>
    </source>
</evidence>
<dbReference type="PRINTS" id="PR01005">
    <property type="entry name" value="FLGHOOKAP1"/>
</dbReference>
<dbReference type="Proteomes" id="UP000264883">
    <property type="component" value="Chromosome"/>
</dbReference>
<comment type="similarity">
    <text evidence="3 7">Belongs to the flagella basal body rod proteins family.</text>
</comment>
<dbReference type="PANTHER" id="PTHR30033">
    <property type="entry name" value="FLAGELLAR HOOK-ASSOCIATED PROTEIN 1"/>
    <property type="match status" value="1"/>
</dbReference>
<dbReference type="OrthoDB" id="9802553at2"/>
<comment type="subcellular location">
    <subcellularLocation>
        <location evidence="1 7">Bacterial flagellum</location>
    </subcellularLocation>
    <subcellularLocation>
        <location evidence="2 7">Secreted</location>
    </subcellularLocation>
</comment>
<evidence type="ECO:0000259" key="8">
    <source>
        <dbReference type="Pfam" id="PF00460"/>
    </source>
</evidence>
<dbReference type="PANTHER" id="PTHR30033:SF1">
    <property type="entry name" value="FLAGELLAR HOOK-ASSOCIATED PROTEIN 1"/>
    <property type="match status" value="1"/>
</dbReference>
<dbReference type="RefSeq" id="WP_119865266.1">
    <property type="nucleotide sequence ID" value="NZ_CP016786.1"/>
</dbReference>
<dbReference type="AlphaFoldDB" id="A0A343JC70"/>
<gene>
    <name evidence="7" type="primary">flgK</name>
    <name evidence="11" type="ORF">BEN51_06430</name>
</gene>
<dbReference type="EMBL" id="CP016786">
    <property type="protein sequence ID" value="ASW43128.1"/>
    <property type="molecule type" value="Genomic_DNA"/>
</dbReference>
<keyword evidence="6 7" id="KW-0975">Bacterial flagellum</keyword>
<evidence type="ECO:0000259" key="9">
    <source>
        <dbReference type="Pfam" id="PF06429"/>
    </source>
</evidence>
<evidence type="ECO:0000256" key="4">
    <source>
        <dbReference type="ARBA" id="ARBA00016244"/>
    </source>
</evidence>
<protein>
    <recommendedName>
        <fullName evidence="4 7">Flagellar hook-associated protein 1</fullName>
        <shortName evidence="7">HAP1</shortName>
    </recommendedName>
</protein>
<name>A0A343JC70_9CLOT</name>
<dbReference type="Pfam" id="PF06429">
    <property type="entry name" value="Flg_bbr_C"/>
    <property type="match status" value="1"/>
</dbReference>
<dbReference type="NCBIfam" id="TIGR02492">
    <property type="entry name" value="flgK_ends"/>
    <property type="match status" value="1"/>
</dbReference>
<feature type="domain" description="Flagellar hook-associated protein FlgK helical" evidence="10">
    <location>
        <begin position="99"/>
        <end position="254"/>
    </location>
</feature>
<evidence type="ECO:0000256" key="6">
    <source>
        <dbReference type="ARBA" id="ARBA00023143"/>
    </source>
</evidence>
<evidence type="ECO:0000256" key="7">
    <source>
        <dbReference type="RuleBase" id="RU362065"/>
    </source>
</evidence>
<keyword evidence="12" id="KW-1185">Reference proteome</keyword>
<dbReference type="InterPro" id="IPR002371">
    <property type="entry name" value="FlgK"/>
</dbReference>
<dbReference type="InterPro" id="IPR001444">
    <property type="entry name" value="Flag_bb_rod_N"/>
</dbReference>
<dbReference type="GO" id="GO:0009424">
    <property type="term" value="C:bacterial-type flagellum hook"/>
    <property type="evidence" value="ECO:0007669"/>
    <property type="project" value="UniProtKB-UniRule"/>
</dbReference>
<feature type="domain" description="Flagellar basal-body/hook protein C-terminal" evidence="9">
    <location>
        <begin position="542"/>
        <end position="580"/>
    </location>
</feature>
<evidence type="ECO:0000259" key="10">
    <source>
        <dbReference type="Pfam" id="PF22638"/>
    </source>
</evidence>
<organism evidence="11 12">
    <name type="scientific">Clostridium isatidis</name>
    <dbReference type="NCBI Taxonomy" id="182773"/>
    <lineage>
        <taxon>Bacteria</taxon>
        <taxon>Bacillati</taxon>
        <taxon>Bacillota</taxon>
        <taxon>Clostridia</taxon>
        <taxon>Eubacteriales</taxon>
        <taxon>Clostridiaceae</taxon>
        <taxon>Clostridium</taxon>
    </lineage>
</organism>
<proteinExistence type="inferred from homology"/>
<keyword evidence="5 7" id="KW-0964">Secreted</keyword>
<keyword evidence="11" id="KW-0969">Cilium</keyword>
<evidence type="ECO:0000313" key="12">
    <source>
        <dbReference type="Proteomes" id="UP000264883"/>
    </source>
</evidence>